<dbReference type="FunFam" id="3.40.710.10:FF:000002">
    <property type="entry name" value="glutaminase kidney isoform, mitochondrial"/>
    <property type="match status" value="1"/>
</dbReference>
<dbReference type="Gene3D" id="1.10.238.210">
    <property type="match status" value="1"/>
</dbReference>
<keyword evidence="6" id="KW-0809">Transit peptide</keyword>
<feature type="repeat" description="ANK" evidence="11">
    <location>
        <begin position="548"/>
        <end position="570"/>
    </location>
</feature>
<reference evidence="13 14" key="1">
    <citation type="submission" date="2020-10" db="EMBL/GenBank/DDBJ databases">
        <title>Pygocentrus nattereri (red-bellied piranha) genome, fPygNat1, primary haplotype.</title>
        <authorList>
            <person name="Myers G."/>
            <person name="Meyer A."/>
            <person name="Karagic N."/>
            <person name="Pippel M."/>
            <person name="Winkler S."/>
            <person name="Tracey A."/>
            <person name="Wood J."/>
            <person name="Formenti G."/>
            <person name="Howe K."/>
            <person name="Fedrigo O."/>
            <person name="Jarvis E.D."/>
        </authorList>
    </citation>
    <scope>NUCLEOTIDE SEQUENCE [LARGE SCALE GENOMIC DNA]</scope>
</reference>
<evidence type="ECO:0000256" key="6">
    <source>
        <dbReference type="ARBA" id="ARBA00022946"/>
    </source>
</evidence>
<dbReference type="Ensembl" id="ENSPNAT00000056585.1">
    <property type="protein sequence ID" value="ENSPNAP00000044327.1"/>
    <property type="gene ID" value="ENSPNAG00000020958.2"/>
</dbReference>
<evidence type="ECO:0000256" key="4">
    <source>
        <dbReference type="ARBA" id="ARBA00022737"/>
    </source>
</evidence>
<dbReference type="PROSITE" id="PS50297">
    <property type="entry name" value="ANK_REP_REGION"/>
    <property type="match status" value="1"/>
</dbReference>
<keyword evidence="14" id="KW-1185">Reference proteome</keyword>
<evidence type="ECO:0000256" key="7">
    <source>
        <dbReference type="ARBA" id="ARBA00022990"/>
    </source>
</evidence>
<proteinExistence type="inferred from homology"/>
<dbReference type="InterPro" id="IPR012338">
    <property type="entry name" value="Beta-lactam/transpept-like"/>
</dbReference>
<dbReference type="SMART" id="SM00248">
    <property type="entry name" value="ANK"/>
    <property type="match status" value="2"/>
</dbReference>
<dbReference type="Pfam" id="PF04960">
    <property type="entry name" value="Glutaminase"/>
    <property type="match status" value="1"/>
</dbReference>
<comment type="subcellular location">
    <subcellularLocation>
        <location evidence="1">Mitochondrion</location>
    </subcellularLocation>
</comment>
<dbReference type="GO" id="GO:0004359">
    <property type="term" value="F:glutaminase activity"/>
    <property type="evidence" value="ECO:0007669"/>
    <property type="project" value="UniProtKB-EC"/>
</dbReference>
<dbReference type="Gene3D" id="3.40.710.10">
    <property type="entry name" value="DD-peptidase/beta-lactamase superfamily"/>
    <property type="match status" value="1"/>
</dbReference>
<evidence type="ECO:0000313" key="14">
    <source>
        <dbReference type="Proteomes" id="UP001501920"/>
    </source>
</evidence>
<dbReference type="Proteomes" id="UP001501920">
    <property type="component" value="Chromosome 6"/>
</dbReference>
<dbReference type="Gene3D" id="1.25.40.20">
    <property type="entry name" value="Ankyrin repeat-containing domain"/>
    <property type="match status" value="1"/>
</dbReference>
<evidence type="ECO:0000256" key="5">
    <source>
        <dbReference type="ARBA" id="ARBA00022801"/>
    </source>
</evidence>
<dbReference type="InterPro" id="IPR015868">
    <property type="entry name" value="Glutaminase"/>
</dbReference>
<keyword evidence="5" id="KW-0378">Hydrolase</keyword>
<dbReference type="SUPFAM" id="SSF56601">
    <property type="entry name" value="beta-lactamase/transpeptidase-like"/>
    <property type="match status" value="1"/>
</dbReference>
<keyword evidence="9" id="KW-0496">Mitochondrion</keyword>
<dbReference type="FunFam" id="1.25.40.20:FF:000019">
    <property type="entry name" value="Glutaminase liver isoform, mitochondrial"/>
    <property type="match status" value="1"/>
</dbReference>
<dbReference type="GO" id="GO:0006537">
    <property type="term" value="P:glutamate biosynthetic process"/>
    <property type="evidence" value="ECO:0007669"/>
    <property type="project" value="TreeGrafter"/>
</dbReference>
<dbReference type="PANTHER" id="PTHR12544">
    <property type="entry name" value="GLUTAMINASE"/>
    <property type="match status" value="1"/>
</dbReference>
<dbReference type="GeneTree" id="ENSGT00390000010463"/>
<comment type="similarity">
    <text evidence="2">Belongs to the glutaminase family.</text>
</comment>
<feature type="domain" description="Glutaminase EF-hand" evidence="12">
    <location>
        <begin position="109"/>
        <end position="191"/>
    </location>
</feature>
<keyword evidence="8 11" id="KW-0040">ANK repeat</keyword>
<keyword evidence="4" id="KW-0677">Repeat</keyword>
<evidence type="ECO:0000259" key="12">
    <source>
        <dbReference type="Pfam" id="PF17959"/>
    </source>
</evidence>
<evidence type="ECO:0000256" key="2">
    <source>
        <dbReference type="ARBA" id="ARBA00011076"/>
    </source>
</evidence>
<dbReference type="AlphaFoldDB" id="A0AAR2J1Y4"/>
<reference evidence="13" key="2">
    <citation type="submission" date="2025-08" db="UniProtKB">
        <authorList>
            <consortium name="Ensembl"/>
        </authorList>
    </citation>
    <scope>IDENTIFICATION</scope>
</reference>
<dbReference type="InterPro" id="IPR002110">
    <property type="entry name" value="Ankyrin_rpt"/>
</dbReference>
<evidence type="ECO:0000256" key="1">
    <source>
        <dbReference type="ARBA" id="ARBA00004173"/>
    </source>
</evidence>
<dbReference type="InterPro" id="IPR041541">
    <property type="entry name" value="Glutaminase_EF-hand"/>
</dbReference>
<dbReference type="NCBIfam" id="TIGR03814">
    <property type="entry name" value="Gln_ase"/>
    <property type="match status" value="1"/>
</dbReference>
<dbReference type="GO" id="GO:0006543">
    <property type="term" value="P:L-glutamine catabolic process"/>
    <property type="evidence" value="ECO:0007669"/>
    <property type="project" value="TreeGrafter"/>
</dbReference>
<evidence type="ECO:0000256" key="9">
    <source>
        <dbReference type="ARBA" id="ARBA00023128"/>
    </source>
</evidence>
<accession>A0AAR2J1Y4</accession>
<evidence type="ECO:0000256" key="10">
    <source>
        <dbReference type="ARBA" id="ARBA00049534"/>
    </source>
</evidence>
<keyword evidence="7" id="KW-0007">Acetylation</keyword>
<dbReference type="PANTHER" id="PTHR12544:SF49">
    <property type="entry name" value="GLUTAMINASE KIDNEY ISOFORM, MITOCHONDRIAL"/>
    <property type="match status" value="1"/>
</dbReference>
<dbReference type="GO" id="GO:0005739">
    <property type="term" value="C:mitochondrion"/>
    <property type="evidence" value="ECO:0007669"/>
    <property type="project" value="UniProtKB-SubCell"/>
</dbReference>
<dbReference type="InterPro" id="IPR036770">
    <property type="entry name" value="Ankyrin_rpt-contain_sf"/>
</dbReference>
<dbReference type="HAMAP" id="MF_00313">
    <property type="entry name" value="Glutaminase"/>
    <property type="match status" value="1"/>
</dbReference>
<name>A0AAR2J1Y4_PYGNA</name>
<evidence type="ECO:0000256" key="8">
    <source>
        <dbReference type="ARBA" id="ARBA00023043"/>
    </source>
</evidence>
<dbReference type="Pfam" id="PF17959">
    <property type="entry name" value="EF-hand_14"/>
    <property type="match status" value="1"/>
</dbReference>
<dbReference type="FunFam" id="1.10.238.210:FF:000001">
    <property type="entry name" value="Glutaminase kidney isoform, mitochondrial"/>
    <property type="match status" value="1"/>
</dbReference>
<evidence type="ECO:0000256" key="11">
    <source>
        <dbReference type="PROSITE-ProRule" id="PRU00023"/>
    </source>
</evidence>
<evidence type="ECO:0000256" key="3">
    <source>
        <dbReference type="ARBA" id="ARBA00012918"/>
    </source>
</evidence>
<comment type="catalytic activity">
    <reaction evidence="10">
        <text>L-glutamine + H2O = L-glutamate + NH4(+)</text>
        <dbReference type="Rhea" id="RHEA:15889"/>
        <dbReference type="ChEBI" id="CHEBI:15377"/>
        <dbReference type="ChEBI" id="CHEBI:28938"/>
        <dbReference type="ChEBI" id="CHEBI:29985"/>
        <dbReference type="ChEBI" id="CHEBI:58359"/>
        <dbReference type="EC" id="3.5.1.2"/>
    </reaction>
</comment>
<dbReference type="Pfam" id="PF12796">
    <property type="entry name" value="Ank_2"/>
    <property type="match status" value="1"/>
</dbReference>
<dbReference type="SUPFAM" id="SSF48403">
    <property type="entry name" value="Ankyrin repeat"/>
    <property type="match status" value="1"/>
</dbReference>
<sequence length="628" mass="70162">MLQFRFSTALEKLFHTSRKRPLTDIVRHKASVPKPLCFSSSCPHVHRTSEIKTLRYGGHRAFSHVSPPWRRPLCTKAEGAIEPSEPVKKDETGQETAADKKAGILPSLEDLLFYTIAEGQERIPAHKFITALKATGLRTGDPRLKECMDMLKVTLKTTSDGVMLDRHLFKKCVQSNIVLLTQAFRKKFVIPDFMSFAAHIDKLYEKAKNLSGGQVADYIPQLAKFSPDLWAVSLCTVDGQRHTVGDTKVPFCLQSCVKPLKYAIAVHDHGTEYVHRFIGKEPSGLRFNKLFLNDEDKPHNPMVNAGAIVCTSLIKVSIRLVSVFIYVMNFLKNMAGNEYVGFSNATFQSERESGDRNFAIGYYLKEKKVSVSTLIYYTTLCSIEVTCESASVMAATLANGGFCPITGERVLSPEAVRNTLSLMHSCGMYDFSGQFAFHVGLPAKSGVAGGILLVVPNVMGIMCWSPPLDKLGNSVRGIQFCQDLVSLFNFHNYDNLRHFAKKLDPRREGGDQRVKSVINLLFAAYTGDVSALRRFALSSVDMEQRDYDSRTALHVAAAEGHVEVVRFLLEACKVNPVPKDRWGNTPQDEARHFGHHEVLTLLQEYQNKYTPSKKPDAEKDECTDVLLV</sequence>
<organism evidence="13 14">
    <name type="scientific">Pygocentrus nattereri</name>
    <name type="common">Red-bellied piranha</name>
    <dbReference type="NCBI Taxonomy" id="42514"/>
    <lineage>
        <taxon>Eukaryota</taxon>
        <taxon>Metazoa</taxon>
        <taxon>Chordata</taxon>
        <taxon>Craniata</taxon>
        <taxon>Vertebrata</taxon>
        <taxon>Euteleostomi</taxon>
        <taxon>Actinopterygii</taxon>
        <taxon>Neopterygii</taxon>
        <taxon>Teleostei</taxon>
        <taxon>Ostariophysi</taxon>
        <taxon>Characiformes</taxon>
        <taxon>Characoidei</taxon>
        <taxon>Pygocentrus</taxon>
    </lineage>
</organism>
<dbReference type="PROSITE" id="PS50088">
    <property type="entry name" value="ANK_REPEAT"/>
    <property type="match status" value="1"/>
</dbReference>
<reference evidence="13" key="3">
    <citation type="submission" date="2025-09" db="UniProtKB">
        <authorList>
            <consortium name="Ensembl"/>
        </authorList>
    </citation>
    <scope>IDENTIFICATION</scope>
</reference>
<dbReference type="EC" id="3.5.1.2" evidence="3"/>
<evidence type="ECO:0000313" key="13">
    <source>
        <dbReference type="Ensembl" id="ENSPNAP00000044327.1"/>
    </source>
</evidence>
<protein>
    <recommendedName>
        <fullName evidence="3">glutaminase</fullName>
        <ecNumber evidence="3">3.5.1.2</ecNumber>
    </recommendedName>
</protein>